<gene>
    <name evidence="1" type="ORF">HPB50_013364</name>
</gene>
<dbReference type="Proteomes" id="UP000821845">
    <property type="component" value="Chromosome 9"/>
</dbReference>
<organism evidence="1 2">
    <name type="scientific">Hyalomma asiaticum</name>
    <name type="common">Tick</name>
    <dbReference type="NCBI Taxonomy" id="266040"/>
    <lineage>
        <taxon>Eukaryota</taxon>
        <taxon>Metazoa</taxon>
        <taxon>Ecdysozoa</taxon>
        <taxon>Arthropoda</taxon>
        <taxon>Chelicerata</taxon>
        <taxon>Arachnida</taxon>
        <taxon>Acari</taxon>
        <taxon>Parasitiformes</taxon>
        <taxon>Ixodida</taxon>
        <taxon>Ixodoidea</taxon>
        <taxon>Ixodidae</taxon>
        <taxon>Hyalomminae</taxon>
        <taxon>Hyalomma</taxon>
    </lineage>
</organism>
<evidence type="ECO:0000313" key="1">
    <source>
        <dbReference type="EMBL" id="KAH6922344.1"/>
    </source>
</evidence>
<evidence type="ECO:0000313" key="2">
    <source>
        <dbReference type="Proteomes" id="UP000821845"/>
    </source>
</evidence>
<protein>
    <submittedName>
        <fullName evidence="1">Uncharacterized protein</fullName>
    </submittedName>
</protein>
<keyword evidence="2" id="KW-1185">Reference proteome</keyword>
<proteinExistence type="predicted"/>
<accession>A0ACB7RPD8</accession>
<name>A0ACB7RPD8_HYAAI</name>
<dbReference type="EMBL" id="CM023489">
    <property type="protein sequence ID" value="KAH6922344.1"/>
    <property type="molecule type" value="Genomic_DNA"/>
</dbReference>
<sequence length="107" mass="11953">MRMVRVDPQVRAGTLGVQTTERFKAISEVLSRPIGDSQANRFFTFPAMLDTKAVSVLVEAVRSLTRTLRDEAVYLRCMLLSELVTSPNKIAKITHACTDIAIDMRPD</sequence>
<reference evidence="1" key="1">
    <citation type="submission" date="2020-05" db="EMBL/GenBank/DDBJ databases">
        <title>Large-scale comparative analyses of tick genomes elucidate their genetic diversity and vector capacities.</title>
        <authorList>
            <person name="Jia N."/>
            <person name="Wang J."/>
            <person name="Shi W."/>
            <person name="Du L."/>
            <person name="Sun Y."/>
            <person name="Zhan W."/>
            <person name="Jiang J."/>
            <person name="Wang Q."/>
            <person name="Zhang B."/>
            <person name="Ji P."/>
            <person name="Sakyi L.B."/>
            <person name="Cui X."/>
            <person name="Yuan T."/>
            <person name="Jiang B."/>
            <person name="Yang W."/>
            <person name="Lam T.T.-Y."/>
            <person name="Chang Q."/>
            <person name="Ding S."/>
            <person name="Wang X."/>
            <person name="Zhu J."/>
            <person name="Ruan X."/>
            <person name="Zhao L."/>
            <person name="Wei J."/>
            <person name="Que T."/>
            <person name="Du C."/>
            <person name="Cheng J."/>
            <person name="Dai P."/>
            <person name="Han X."/>
            <person name="Huang E."/>
            <person name="Gao Y."/>
            <person name="Liu J."/>
            <person name="Shao H."/>
            <person name="Ye R."/>
            <person name="Li L."/>
            <person name="Wei W."/>
            <person name="Wang X."/>
            <person name="Wang C."/>
            <person name="Yang T."/>
            <person name="Huo Q."/>
            <person name="Li W."/>
            <person name="Guo W."/>
            <person name="Chen H."/>
            <person name="Zhou L."/>
            <person name="Ni X."/>
            <person name="Tian J."/>
            <person name="Zhou Y."/>
            <person name="Sheng Y."/>
            <person name="Liu T."/>
            <person name="Pan Y."/>
            <person name="Xia L."/>
            <person name="Li J."/>
            <person name="Zhao F."/>
            <person name="Cao W."/>
        </authorList>
    </citation>
    <scope>NUCLEOTIDE SEQUENCE</scope>
    <source>
        <strain evidence="1">Hyas-2018</strain>
    </source>
</reference>
<comment type="caution">
    <text evidence="1">The sequence shown here is derived from an EMBL/GenBank/DDBJ whole genome shotgun (WGS) entry which is preliminary data.</text>
</comment>